<dbReference type="Gene3D" id="3.40.50.10190">
    <property type="entry name" value="BRCT domain"/>
    <property type="match status" value="2"/>
</dbReference>
<dbReference type="Gene3D" id="3.30.40.10">
    <property type="entry name" value="Zinc/RING finger domain, C3HC4 (zinc finger)"/>
    <property type="match status" value="2"/>
</dbReference>
<feature type="compositionally biased region" description="Basic and acidic residues" evidence="10">
    <location>
        <begin position="854"/>
        <end position="863"/>
    </location>
</feature>
<feature type="region of interest" description="Disordered" evidence="10">
    <location>
        <begin position="1075"/>
        <end position="1096"/>
    </location>
</feature>
<dbReference type="Pfam" id="PF13923">
    <property type="entry name" value="zf-C3HC4_2"/>
    <property type="match status" value="1"/>
</dbReference>
<dbReference type="GO" id="GO:0000724">
    <property type="term" value="P:double-strand break repair via homologous recombination"/>
    <property type="evidence" value="ECO:0007669"/>
    <property type="project" value="UniProtKB-ARBA"/>
</dbReference>
<evidence type="ECO:0000259" key="11">
    <source>
        <dbReference type="PROSITE" id="PS50089"/>
    </source>
</evidence>
<evidence type="ECO:0000256" key="8">
    <source>
        <dbReference type="ARBA" id="ARBA00023242"/>
    </source>
</evidence>
<feature type="compositionally biased region" description="Basic and acidic residues" evidence="10">
    <location>
        <begin position="155"/>
        <end position="165"/>
    </location>
</feature>
<feature type="domain" description="PHD-type" evidence="13">
    <location>
        <begin position="331"/>
        <end position="451"/>
    </location>
</feature>
<dbReference type="InterPro" id="IPR001357">
    <property type="entry name" value="BRCT_dom"/>
</dbReference>
<dbReference type="SUPFAM" id="SSF57850">
    <property type="entry name" value="RING/U-box"/>
    <property type="match status" value="1"/>
</dbReference>
<dbReference type="InterPro" id="IPR001965">
    <property type="entry name" value="Znf_PHD"/>
</dbReference>
<feature type="compositionally biased region" description="Acidic residues" evidence="10">
    <location>
        <begin position="864"/>
        <end position="887"/>
    </location>
</feature>
<organism evidence="14 15">
    <name type="scientific">Arabidopsis thaliana</name>
    <name type="common">Mouse-ear cress</name>
    <dbReference type="NCBI Taxonomy" id="3702"/>
    <lineage>
        <taxon>Eukaryota</taxon>
        <taxon>Viridiplantae</taxon>
        <taxon>Streptophyta</taxon>
        <taxon>Embryophyta</taxon>
        <taxon>Tracheophyta</taxon>
        <taxon>Spermatophyta</taxon>
        <taxon>Magnoliopsida</taxon>
        <taxon>eudicotyledons</taxon>
        <taxon>Gunneridae</taxon>
        <taxon>Pentapetalae</taxon>
        <taxon>rosids</taxon>
        <taxon>malvids</taxon>
        <taxon>Brassicales</taxon>
        <taxon>Brassicaceae</taxon>
        <taxon>Camelineae</taxon>
        <taxon>Arabidopsis</taxon>
    </lineage>
</organism>
<evidence type="ECO:0000256" key="3">
    <source>
        <dbReference type="ARBA" id="ARBA00022737"/>
    </source>
</evidence>
<feature type="compositionally biased region" description="Low complexity" evidence="10">
    <location>
        <begin position="1075"/>
        <end position="1086"/>
    </location>
</feature>
<dbReference type="GO" id="GO:0008270">
    <property type="term" value="F:zinc ion binding"/>
    <property type="evidence" value="ECO:0007669"/>
    <property type="project" value="UniProtKB-KW"/>
</dbReference>
<dbReference type="FunFam" id="3.40.50.10190:FF:000006">
    <property type="entry name" value="Breast cancer type 1 susceptibility protein homolog"/>
    <property type="match status" value="1"/>
</dbReference>
<feature type="compositionally biased region" description="Low complexity" evidence="10">
    <location>
        <begin position="135"/>
        <end position="147"/>
    </location>
</feature>
<dbReference type="SMART" id="SM00292">
    <property type="entry name" value="BRCT"/>
    <property type="match status" value="2"/>
</dbReference>
<evidence type="ECO:0000256" key="7">
    <source>
        <dbReference type="ARBA" id="ARBA00023204"/>
    </source>
</evidence>
<dbReference type="FunFam" id="3.30.40.10:FF:000310">
    <property type="entry name" value="Breast cancer associated RING 1"/>
    <property type="match status" value="1"/>
</dbReference>
<dbReference type="CDD" id="cd17720">
    <property type="entry name" value="BRCT_Bard1_rpt2"/>
    <property type="match status" value="1"/>
</dbReference>
<evidence type="ECO:0000256" key="4">
    <source>
        <dbReference type="ARBA" id="ARBA00022763"/>
    </source>
</evidence>
<evidence type="ECO:0000259" key="13">
    <source>
        <dbReference type="PROSITE" id="PS51805"/>
    </source>
</evidence>
<dbReference type="PANTHER" id="PTHR13763:SF9">
    <property type="entry name" value="BRCA1-ASSOCIATED RING DOMAIN PROTEIN 1"/>
    <property type="match status" value="1"/>
</dbReference>
<feature type="domain" description="RING-type" evidence="11">
    <location>
        <begin position="25"/>
        <end position="63"/>
    </location>
</feature>
<feature type="region of interest" description="Disordered" evidence="10">
    <location>
        <begin position="814"/>
        <end position="989"/>
    </location>
</feature>
<feature type="compositionally biased region" description="Basic and acidic residues" evidence="10">
    <location>
        <begin position="264"/>
        <end position="283"/>
    </location>
</feature>
<feature type="region of interest" description="Disordered" evidence="10">
    <location>
        <begin position="109"/>
        <end position="165"/>
    </location>
</feature>
<dbReference type="PANTHER" id="PTHR13763">
    <property type="entry name" value="BREAST CANCER TYPE 1 SUSCEPTIBILITY PROTEIN BRCA1"/>
    <property type="match status" value="1"/>
</dbReference>
<dbReference type="Proteomes" id="UP000516314">
    <property type="component" value="Chromosome 1"/>
</dbReference>
<feature type="compositionally biased region" description="Basic and acidic residues" evidence="10">
    <location>
        <begin position="118"/>
        <end position="134"/>
    </location>
</feature>
<sequence length="1152" mass="129295">MAEFTNMLMNPWVLHLQKLELELKCPLCLKLLNRPVLLPCDHVFCDSCVHKSSQVESGCPVCKSKHPKKARRDLRFMESVISIYKSLNAAVSVHLPQLQIPNDCNYKNDAWNNSNSPKHGESEDSEMTDKDVSKRSGGTDSSSRDGSPLPTSEESDPRPKHQDWTEKQLSDHLLLYEFESEYDAANHTPESYTEQAAKNVRDITASEQPSNAARKRICGDSFIQESSPNPKTQDPTLLRLMESLRSDDPTDYVKAQNHQQLPKSHTEQDSKRKRDITASDAMENHLKVPKRENNLMQKSADIDCNGKCSANSDDQLSEKISKALEQTSSNITICGFCQSARVSEATGEMLHYSRGRPVDGDDIFRSNVIHVHSACIEWAPQVYYEGDTVKNLKAELARGMKIKCTKCSLKGAALGCFVKSCRRSYHVPCAREISRCRWDYEDFLLLCPAHSSVKFPNEKSGHRVSRAEPLPKINPAELCSLEQTPAFTKELVLCGSALSKSDKKLMESLAVRFNATISRYWNPTVTHVIASTDEKGACTRTLKVLMGILNGKWIINAAWMKASLKASQPVDEEPFEIQIDTQGCQDGPKTARLRAETNKPKLFEGLKFYFFGDFYKGYKEDLQNLVKVAGGTILNTEDELGAESSNNVNDQRSSSIVVYNIDPPHGCALGEEVTIIWQRANDAEALASQTGSRLVGHTWVLESIAGYKLHPTLRIFGTMGCFSGCFGGRKNRRRQRRRDSDEARDNKLSVETAEPHHLNDRVHIVEEIPKASVIPITEICDEAEEKCSPSTISRKRVTFDSKVKTYEHVVSEESVELSEEKNEEVESEKRSLKSSKTDDQIIEVASNSSGSYPENHRYKNCRESDDDIEEDEFDCSDSDLDEDEEYYSDVGFSEDSLHNPTKEVYTQDIGDKTEEIDSKLRRSNETVRDGNHYDGQGVLNPVENLTQWKSAKSKGRTKQKQSQKENSNFIADQEEKRDSSSFGTDPQIDDITLSVKPKCRIEPKKLRNQELAVDASLSTWLSTSESGSECNSASMYTLTPEKLKSTSCYSKPLRINHDDRPVLCALTLEDIKQFSATSTPRKSPSKSPDETPIIGTVGGYWGNRSKAIDCGSASSFKGIPNTSSKYREDKSVNWHSTPFEARLEKALNNIDK</sequence>
<dbReference type="InterPro" id="IPR036420">
    <property type="entry name" value="BRCT_dom_sf"/>
</dbReference>
<dbReference type="SMART" id="SM00184">
    <property type="entry name" value="RING"/>
    <property type="match status" value="2"/>
</dbReference>
<keyword evidence="2" id="KW-0479">Metal-binding</keyword>
<dbReference type="InterPro" id="IPR031099">
    <property type="entry name" value="BRCA1-associated"/>
</dbReference>
<keyword evidence="5 9" id="KW-0863">Zinc-finger</keyword>
<dbReference type="FunFam" id="3.40.50.10190:FF:000092">
    <property type="entry name" value="BRCA1-associated RING domain protein 1"/>
    <property type="match status" value="1"/>
</dbReference>
<dbReference type="GO" id="GO:0005634">
    <property type="term" value="C:nucleus"/>
    <property type="evidence" value="ECO:0007669"/>
    <property type="project" value="UniProtKB-SubCell"/>
</dbReference>
<accession>A0A7G2DU45</accession>
<dbReference type="FunFam" id="3.30.40.10:FF:000352">
    <property type="entry name" value="Breast cancer associated RING 1"/>
    <property type="match status" value="1"/>
</dbReference>
<dbReference type="AlphaFoldDB" id="A0A7G2DU45"/>
<evidence type="ECO:0000313" key="14">
    <source>
        <dbReference type="EMBL" id="CAD5311676.1"/>
    </source>
</evidence>
<feature type="compositionally biased region" description="Basic and acidic residues" evidence="10">
    <location>
        <begin position="827"/>
        <end position="839"/>
    </location>
</feature>
<dbReference type="PROSITE" id="PS51805">
    <property type="entry name" value="EPHD"/>
    <property type="match status" value="1"/>
</dbReference>
<keyword evidence="8" id="KW-0539">Nucleus</keyword>
<dbReference type="SMART" id="SM00249">
    <property type="entry name" value="PHD"/>
    <property type="match status" value="1"/>
</dbReference>
<dbReference type="InterPro" id="IPR017907">
    <property type="entry name" value="Znf_RING_CS"/>
</dbReference>
<dbReference type="PROSITE" id="PS00518">
    <property type="entry name" value="ZF_RING_1"/>
    <property type="match status" value="1"/>
</dbReference>
<dbReference type="CDD" id="cd17734">
    <property type="entry name" value="BRCT_Bard1_rpt1"/>
    <property type="match status" value="1"/>
</dbReference>
<comment type="subcellular location">
    <subcellularLocation>
        <location evidence="1">Nucleus</location>
    </subcellularLocation>
</comment>
<protein>
    <submittedName>
        <fullName evidence="14">(thale cress) hypothetical protein</fullName>
    </submittedName>
</protein>
<evidence type="ECO:0000313" key="15">
    <source>
        <dbReference type="Proteomes" id="UP000516314"/>
    </source>
</evidence>
<dbReference type="InterPro" id="IPR001841">
    <property type="entry name" value="Znf_RING"/>
</dbReference>
<feature type="compositionally biased region" description="Basic residues" evidence="10">
    <location>
        <begin position="951"/>
        <end position="961"/>
    </location>
</feature>
<dbReference type="Pfam" id="PF13771">
    <property type="entry name" value="zf-HC5HC2H"/>
    <property type="match status" value="1"/>
</dbReference>
<feature type="domain" description="BRCT" evidence="12">
    <location>
        <begin position="598"/>
        <end position="704"/>
    </location>
</feature>
<dbReference type="PROSITE" id="PS50089">
    <property type="entry name" value="ZF_RING_2"/>
    <property type="match status" value="1"/>
</dbReference>
<dbReference type="InterPro" id="IPR034732">
    <property type="entry name" value="EPHD"/>
</dbReference>
<evidence type="ECO:0000256" key="1">
    <source>
        <dbReference type="ARBA" id="ARBA00004123"/>
    </source>
</evidence>
<evidence type="ECO:0000259" key="12">
    <source>
        <dbReference type="PROSITE" id="PS50172"/>
    </source>
</evidence>
<keyword evidence="4" id="KW-0227">DNA damage</keyword>
<name>A0A7G2DU45_ARATH</name>
<evidence type="ECO:0000256" key="9">
    <source>
        <dbReference type="PROSITE-ProRule" id="PRU00175"/>
    </source>
</evidence>
<evidence type="ECO:0000256" key="6">
    <source>
        <dbReference type="ARBA" id="ARBA00022833"/>
    </source>
</evidence>
<feature type="compositionally biased region" description="Basic and acidic residues" evidence="10">
    <location>
        <begin position="909"/>
        <end position="932"/>
    </location>
</feature>
<dbReference type="EMBL" id="LR881466">
    <property type="protein sequence ID" value="CAD5311676.1"/>
    <property type="molecule type" value="Genomic_DNA"/>
</dbReference>
<dbReference type="SUPFAM" id="SSF52113">
    <property type="entry name" value="BRCT domain"/>
    <property type="match status" value="2"/>
</dbReference>
<gene>
    <name evidence="14" type="ORF">AT9943_LOCUS273</name>
</gene>
<keyword evidence="3" id="KW-0677">Repeat</keyword>
<keyword evidence="6" id="KW-0862">Zinc</keyword>
<evidence type="ECO:0000256" key="2">
    <source>
        <dbReference type="ARBA" id="ARBA00022723"/>
    </source>
</evidence>
<feature type="region of interest" description="Disordered" evidence="10">
    <location>
        <begin position="254"/>
        <end position="283"/>
    </location>
</feature>
<dbReference type="Pfam" id="PF00533">
    <property type="entry name" value="BRCT"/>
    <property type="match status" value="1"/>
</dbReference>
<dbReference type="PROSITE" id="PS50172">
    <property type="entry name" value="BRCT"/>
    <property type="match status" value="2"/>
</dbReference>
<evidence type="ECO:0000256" key="10">
    <source>
        <dbReference type="SAM" id="MobiDB-lite"/>
    </source>
</evidence>
<evidence type="ECO:0000256" key="5">
    <source>
        <dbReference type="ARBA" id="ARBA00022771"/>
    </source>
</evidence>
<feature type="compositionally biased region" description="Acidic residues" evidence="10">
    <location>
        <begin position="814"/>
        <end position="826"/>
    </location>
</feature>
<proteinExistence type="predicted"/>
<reference evidence="14 15" key="1">
    <citation type="submission" date="2020-09" db="EMBL/GenBank/DDBJ databases">
        <authorList>
            <person name="Ashkenazy H."/>
        </authorList>
    </citation>
    <scope>NUCLEOTIDE SEQUENCE [LARGE SCALE GENOMIC DNA]</scope>
    <source>
        <strain evidence="15">cv. Cdm-0</strain>
    </source>
</reference>
<feature type="domain" description="BRCT" evidence="12">
    <location>
        <begin position="482"/>
        <end position="577"/>
    </location>
</feature>
<dbReference type="CDD" id="cd15571">
    <property type="entry name" value="ePHD"/>
    <property type="match status" value="1"/>
</dbReference>
<dbReference type="InterPro" id="IPR013083">
    <property type="entry name" value="Znf_RING/FYVE/PHD"/>
</dbReference>
<keyword evidence="7" id="KW-0234">DNA repair</keyword>